<feature type="transmembrane region" description="Helical" evidence="3">
    <location>
        <begin position="211"/>
        <end position="228"/>
    </location>
</feature>
<feature type="transmembrane region" description="Helical" evidence="3">
    <location>
        <begin position="309"/>
        <end position="326"/>
    </location>
</feature>
<feature type="transmembrane region" description="Helical" evidence="3">
    <location>
        <begin position="271"/>
        <end position="289"/>
    </location>
</feature>
<feature type="transmembrane region" description="Helical" evidence="3">
    <location>
        <begin position="125"/>
        <end position="146"/>
    </location>
</feature>
<dbReference type="PRINTS" id="PR01410">
    <property type="entry name" value="CCBIOGENESIS"/>
</dbReference>
<proteinExistence type="inferred from homology"/>
<dbReference type="GO" id="GO:0020037">
    <property type="term" value="F:heme binding"/>
    <property type="evidence" value="ECO:0007669"/>
    <property type="project" value="InterPro"/>
</dbReference>
<reference evidence="5 6" key="1">
    <citation type="submission" date="2020-02" db="EMBL/GenBank/DDBJ databases">
        <title>Nitrogenibacter mangrovi gen. nov., sp. nov. isolated from mangrove sediment, a denitrifying betaproteobacterium.</title>
        <authorList>
            <person name="Liao H."/>
            <person name="Tian Y."/>
        </authorList>
    </citation>
    <scope>NUCLEOTIDE SEQUENCE [LARGE SCALE GENOMIC DNA]</scope>
    <source>
        <strain evidence="5 6">M9-3-2</strain>
    </source>
</reference>
<dbReference type="GO" id="GO:0016020">
    <property type="term" value="C:membrane"/>
    <property type="evidence" value="ECO:0007669"/>
    <property type="project" value="InterPro"/>
</dbReference>
<evidence type="ECO:0000313" key="6">
    <source>
        <dbReference type="Proteomes" id="UP000501991"/>
    </source>
</evidence>
<feature type="transmembrane region" description="Helical" evidence="3">
    <location>
        <begin position="6"/>
        <end position="36"/>
    </location>
</feature>
<organism evidence="5 6">
    <name type="scientific">Nitrogeniibacter mangrovi</name>
    <dbReference type="NCBI Taxonomy" id="2016596"/>
    <lineage>
        <taxon>Bacteria</taxon>
        <taxon>Pseudomonadati</taxon>
        <taxon>Pseudomonadota</taxon>
        <taxon>Betaproteobacteria</taxon>
        <taxon>Rhodocyclales</taxon>
        <taxon>Zoogloeaceae</taxon>
        <taxon>Nitrogeniibacter</taxon>
    </lineage>
</organism>
<dbReference type="InterPro" id="IPR003567">
    <property type="entry name" value="Cyt_c_biogenesis"/>
</dbReference>
<sequence>MASRLFALSLALCAITLALVPALGNAVLVATALLVVAACRRPGQRDRWLALATGLVWGALAALAFALLTDNFALRYVWIYSGAELPAYLKFANLWGGDEGTTLLLAAVLLALARRPAARTAPGQATAWLAAWYLAVAAWLGPFAATPADWLAQKAAQGMNAHLMEIWMVLHAPLVLLAYAWTLALCAPALDALAGRLKRWPAGALHDARRAWALLTAGIGFGMIWAFEDAMYGQFWHWDPVQTAVFAVWCALGAHLHGARGWSARAGAWRWVPVWALLAAVFTVAAMAVTRNETLASSHRYIGTTSWRAHGLTLVALIVAGALAAWRGRAPAEPTAARPRAAPLNALALRLTQLCFVVLAVCAAAYLAWAFTASALGLPRPDHLRPFFETLNNWANRTEIPQLRAAFAQWDMDGYGAARGLIWPLACLGVVGGWFFMRRIAPLAGWLSLPPVLLAGTWVFLTGGPLTEGYRGTGVLSQSIVHLLPGLDVCLVAGAYLAIACALWALGRAWKTPSSAGYVLPLGLVHVGAILALWGGLMATALNGYSQHRIEVGEDWVHGYRGYQLRITEVAVERGDDGGARVSPSPYRAAATIEVKRPGRPRVSGQALYRDSRSALENYSGPVRQICEILDYRYSRYASVPGYVLHPFIEHGWGRDVQLWVNPAAIVAGLGDAGASREVVAVLRIFPFASWLWIGLTLMALASLWLGFLPPRKAKEPVA</sequence>
<dbReference type="GO" id="GO:0015232">
    <property type="term" value="F:heme transmembrane transporter activity"/>
    <property type="evidence" value="ECO:0007669"/>
    <property type="project" value="InterPro"/>
</dbReference>
<evidence type="ECO:0000313" key="5">
    <source>
        <dbReference type="EMBL" id="QID16179.1"/>
    </source>
</evidence>
<feature type="transmembrane region" description="Helical" evidence="3">
    <location>
        <begin position="417"/>
        <end position="436"/>
    </location>
</feature>
<feature type="transmembrane region" description="Helical" evidence="3">
    <location>
        <begin position="166"/>
        <end position="190"/>
    </location>
</feature>
<dbReference type="Proteomes" id="UP000501991">
    <property type="component" value="Chromosome"/>
</dbReference>
<dbReference type="GO" id="GO:0017004">
    <property type="term" value="P:cytochrome complex assembly"/>
    <property type="evidence" value="ECO:0007669"/>
    <property type="project" value="UniProtKB-KW"/>
</dbReference>
<feature type="transmembrane region" description="Helical" evidence="3">
    <location>
        <begin position="240"/>
        <end position="259"/>
    </location>
</feature>
<keyword evidence="3" id="KW-1133">Transmembrane helix</keyword>
<feature type="transmembrane region" description="Helical" evidence="3">
    <location>
        <begin position="88"/>
        <end position="113"/>
    </location>
</feature>
<accession>A0A6C1AZL6</accession>
<feature type="transmembrane region" description="Helical" evidence="3">
    <location>
        <begin position="688"/>
        <end position="709"/>
    </location>
</feature>
<dbReference type="PANTHER" id="PTHR43653:SF1">
    <property type="entry name" value="CYTOCHROME C-TYPE BIOGENESIS PROTEIN CCMF"/>
    <property type="match status" value="1"/>
</dbReference>
<keyword evidence="3" id="KW-0472">Membrane</keyword>
<dbReference type="RefSeq" id="WP_173763345.1">
    <property type="nucleotide sequence ID" value="NZ_CP048836.1"/>
</dbReference>
<feature type="transmembrane region" description="Helical" evidence="3">
    <location>
        <begin position="347"/>
        <end position="371"/>
    </location>
</feature>
<dbReference type="PANTHER" id="PTHR43653">
    <property type="entry name" value="CYTOCHROME C ASSEMBLY PROTEIN-RELATED"/>
    <property type="match status" value="1"/>
</dbReference>
<evidence type="ECO:0000256" key="3">
    <source>
        <dbReference type="SAM" id="Phobius"/>
    </source>
</evidence>
<protein>
    <submittedName>
        <fullName evidence="5">Cytochrome c biogenesis protein CcsA</fullName>
    </submittedName>
</protein>
<keyword evidence="6" id="KW-1185">Reference proteome</keyword>
<dbReference type="Pfam" id="PF01578">
    <property type="entry name" value="Cytochrom_C_asm"/>
    <property type="match status" value="1"/>
</dbReference>
<evidence type="ECO:0000256" key="1">
    <source>
        <dbReference type="ARBA" id="ARBA00009186"/>
    </source>
</evidence>
<keyword evidence="2" id="KW-0201">Cytochrome c-type biogenesis</keyword>
<feature type="transmembrane region" description="Helical" evidence="3">
    <location>
        <begin position="518"/>
        <end position="537"/>
    </location>
</feature>
<feature type="transmembrane region" description="Helical" evidence="3">
    <location>
        <begin position="443"/>
        <end position="461"/>
    </location>
</feature>
<dbReference type="AlphaFoldDB" id="A0A6C1AZL6"/>
<evidence type="ECO:0000256" key="2">
    <source>
        <dbReference type="ARBA" id="ARBA00022748"/>
    </source>
</evidence>
<dbReference type="KEGG" id="azq:G3580_00190"/>
<feature type="domain" description="Cytochrome c assembly protein" evidence="4">
    <location>
        <begin position="103"/>
        <end position="283"/>
    </location>
</feature>
<dbReference type="InterPro" id="IPR002541">
    <property type="entry name" value="Cyt_c_assembly"/>
</dbReference>
<feature type="transmembrane region" description="Helical" evidence="3">
    <location>
        <begin position="48"/>
        <end position="68"/>
    </location>
</feature>
<comment type="similarity">
    <text evidence="1">Belongs to the CcmF/CycK/Ccl1/NrfE/CcsA family.</text>
</comment>
<keyword evidence="3" id="KW-0812">Transmembrane</keyword>
<dbReference type="EMBL" id="CP048836">
    <property type="protein sequence ID" value="QID16179.1"/>
    <property type="molecule type" value="Genomic_DNA"/>
</dbReference>
<evidence type="ECO:0000259" key="4">
    <source>
        <dbReference type="Pfam" id="PF01578"/>
    </source>
</evidence>
<gene>
    <name evidence="5" type="primary">ccsA</name>
    <name evidence="5" type="ORF">G3580_00190</name>
</gene>
<name>A0A6C1AZL6_9RHOO</name>
<feature type="transmembrane region" description="Helical" evidence="3">
    <location>
        <begin position="481"/>
        <end position="506"/>
    </location>
</feature>